<dbReference type="RefSeq" id="WP_007170432.1">
    <property type="nucleotide sequence ID" value="NZ_GG770556.1"/>
</dbReference>
<dbReference type="eggNOG" id="ENOG5031EB7">
    <property type="taxonomic scope" value="Bacteria"/>
</dbReference>
<sequence length="669" mass="69415">MLGRTQYWLLCHPRVRRPVKVLALLQALATIAVALAPGASAATNAAVLNWTGLHDNYGVPIGDFYLSLASIPDQITQGGPDAQAWDPTSWGPWVVHTLEVMSTGFAASTVLTAEAGAFIGIIALSLWVMKLTISTYWLLVFGQLAKAVTAAVITVTSRWGLVALTVPAGVFLGVLAVRRGEAGRGWTMILLAIMMPALALTVFSDPAGMMYGPNGLLAFGRSMGFSTAEAVTHNGAIGGGGFTGQVDTLTSSLITHAGREPLEVFNFGHVIDTKPGCAAQYTAALQQGVADGPIKAMARCGDFNAVHYAQNLDATNTFGGAVLVLAAILFGWFMISAGASVFTVSVKAMYTTAKLLPSVFAGGISGAAQEHAKATVWRFFKHPIEVMVFVTFVSVMGLAIERLISRPLPRELGGSNPFAHVLIMAGGSMAALYLLRHIRADLQGHHPGRGLLGRASDVAMGLAMHAGLRGAGSAALSGLRGQHGSGKTPWEQLEERSASDPQTVLGPPQDGFSAVPGAAAAHSDRADSSPAPTDPHGAASPTAIPQPISAPHSSGDGINQVIDQATATIQRPGRRQRQPRAAQANAPGRMVLDSDWPSSAHSAEAQPITAASSTRPSTGWEDAPPLSAYADHTSTDVPLPPPPPPEDPSAPPPPDDASPAASVDPITGP</sequence>
<feature type="compositionally biased region" description="Pro residues" evidence="1">
    <location>
        <begin position="638"/>
        <end position="656"/>
    </location>
</feature>
<evidence type="ECO:0000256" key="2">
    <source>
        <dbReference type="SAM" id="Phobius"/>
    </source>
</evidence>
<dbReference type="HOGENOM" id="CLU_407002_0_0_11"/>
<evidence type="ECO:0000256" key="1">
    <source>
        <dbReference type="SAM" id="MobiDB-lite"/>
    </source>
</evidence>
<comment type="caution">
    <text evidence="4">The sequence shown here is derived from an EMBL/GenBank/DDBJ whole genome shotgun (WGS) entry which is preliminary data.</text>
</comment>
<feature type="region of interest" description="Disordered" evidence="1">
    <location>
        <begin position="475"/>
        <end position="669"/>
    </location>
</feature>
<keyword evidence="2" id="KW-1133">Transmembrane helix</keyword>
<keyword evidence="5" id="KW-1185">Reference proteome</keyword>
<name>D5P5G7_9MYCO</name>
<dbReference type="Proteomes" id="UP000003653">
    <property type="component" value="Unassembled WGS sequence"/>
</dbReference>
<gene>
    <name evidence="4" type="ORF">HMPREF0591_1411</name>
</gene>
<evidence type="ECO:0000313" key="5">
    <source>
        <dbReference type="Proteomes" id="UP000003653"/>
    </source>
</evidence>
<reference evidence="4 5" key="1">
    <citation type="submission" date="2010-04" db="EMBL/GenBank/DDBJ databases">
        <authorList>
            <person name="Muzny D."/>
            <person name="Qin X."/>
            <person name="Deng J."/>
            <person name="Jiang H."/>
            <person name="Liu Y."/>
            <person name="Qu J."/>
            <person name="Song X.-Z."/>
            <person name="Zhang L."/>
            <person name="Thornton R."/>
            <person name="Coyle M."/>
            <person name="Francisco L."/>
            <person name="Jackson L."/>
            <person name="Javaid M."/>
            <person name="Korchina V."/>
            <person name="Kovar C."/>
            <person name="Mata R."/>
            <person name="Mathew T."/>
            <person name="Ngo R."/>
            <person name="Nguyen L."/>
            <person name="Nguyen N."/>
            <person name="Okwuonu G."/>
            <person name="Ongeri F."/>
            <person name="Pham C."/>
            <person name="Simmons D."/>
            <person name="Wilczek-Boney K."/>
            <person name="Hale W."/>
            <person name="Jakkamsetti A."/>
            <person name="Pham P."/>
            <person name="Ruth R."/>
            <person name="San Lucas F."/>
            <person name="Warren J."/>
            <person name="Zhang J."/>
            <person name="Zhao Z."/>
            <person name="Zhou C."/>
            <person name="Zhu D."/>
            <person name="Lee S."/>
            <person name="Bess C."/>
            <person name="Blankenburg K."/>
            <person name="Forbes L."/>
            <person name="Fu Q."/>
            <person name="Gubbala S."/>
            <person name="Hirani K."/>
            <person name="Jayaseelan J.C."/>
            <person name="Lara F."/>
            <person name="Munidasa M."/>
            <person name="Palculict T."/>
            <person name="Patil S."/>
            <person name="Pu L.-L."/>
            <person name="Saada N."/>
            <person name="Tang L."/>
            <person name="Weissenberger G."/>
            <person name="Zhu Y."/>
            <person name="Hemphill L."/>
            <person name="Shang Y."/>
            <person name="Youmans B."/>
            <person name="Ayvaz T."/>
            <person name="Ross M."/>
            <person name="Santibanez J."/>
            <person name="Aqrawi P."/>
            <person name="Gross S."/>
            <person name="Joshi V."/>
            <person name="Fowler G."/>
            <person name="Nazareth L."/>
            <person name="Reid J."/>
            <person name="Worley K."/>
            <person name="Petrosino J."/>
            <person name="Highlander S."/>
            <person name="Gibbs R."/>
        </authorList>
    </citation>
    <scope>NUCLEOTIDE SEQUENCE [LARGE SCALE GENOMIC DNA]</scope>
    <source>
        <strain evidence="4 5">ATCC BAA-614</strain>
    </source>
</reference>
<feature type="chain" id="PRO_5003074709" description="ATP synthase F0, A subunit" evidence="3">
    <location>
        <begin position="42"/>
        <end position="669"/>
    </location>
</feature>
<feature type="transmembrane region" description="Helical" evidence="2">
    <location>
        <begin position="159"/>
        <end position="178"/>
    </location>
</feature>
<dbReference type="AlphaFoldDB" id="D5P5G7"/>
<protein>
    <recommendedName>
        <fullName evidence="6">ATP synthase F0, A subunit</fullName>
    </recommendedName>
</protein>
<feature type="transmembrane region" description="Helical" evidence="2">
    <location>
        <begin position="135"/>
        <end position="153"/>
    </location>
</feature>
<feature type="transmembrane region" description="Helical" evidence="2">
    <location>
        <begin position="105"/>
        <end position="128"/>
    </location>
</feature>
<feature type="compositionally biased region" description="Low complexity" evidence="1">
    <location>
        <begin position="579"/>
        <end position="589"/>
    </location>
</feature>
<organism evidence="4 5">
    <name type="scientific">Mycobacterium parascrofulaceum ATCC BAA-614</name>
    <dbReference type="NCBI Taxonomy" id="525368"/>
    <lineage>
        <taxon>Bacteria</taxon>
        <taxon>Bacillati</taxon>
        <taxon>Actinomycetota</taxon>
        <taxon>Actinomycetes</taxon>
        <taxon>Mycobacteriales</taxon>
        <taxon>Mycobacteriaceae</taxon>
        <taxon>Mycobacterium</taxon>
        <taxon>Mycobacterium simiae complex</taxon>
    </lineage>
</organism>
<feature type="transmembrane region" description="Helical" evidence="2">
    <location>
        <begin position="386"/>
        <end position="405"/>
    </location>
</feature>
<keyword evidence="3" id="KW-0732">Signal</keyword>
<evidence type="ECO:0000256" key="3">
    <source>
        <dbReference type="SAM" id="SignalP"/>
    </source>
</evidence>
<accession>D5P5G7</accession>
<proteinExistence type="predicted"/>
<feature type="transmembrane region" description="Helical" evidence="2">
    <location>
        <begin position="318"/>
        <end position="344"/>
    </location>
</feature>
<dbReference type="EMBL" id="ADNV01000101">
    <property type="protein sequence ID" value="EFG78680.1"/>
    <property type="molecule type" value="Genomic_DNA"/>
</dbReference>
<keyword evidence="2" id="KW-0812">Transmembrane</keyword>
<feature type="transmembrane region" description="Helical" evidence="2">
    <location>
        <begin position="185"/>
        <end position="203"/>
    </location>
</feature>
<feature type="compositionally biased region" description="Low complexity" evidence="1">
    <location>
        <begin position="657"/>
        <end position="669"/>
    </location>
</feature>
<evidence type="ECO:0008006" key="6">
    <source>
        <dbReference type="Google" id="ProtNLM"/>
    </source>
</evidence>
<evidence type="ECO:0000313" key="4">
    <source>
        <dbReference type="EMBL" id="EFG78680.1"/>
    </source>
</evidence>
<keyword evidence="2" id="KW-0472">Membrane</keyword>
<feature type="signal peptide" evidence="3">
    <location>
        <begin position="1"/>
        <end position="41"/>
    </location>
</feature>
<feature type="transmembrane region" description="Helical" evidence="2">
    <location>
        <begin position="417"/>
        <end position="435"/>
    </location>
</feature>